<dbReference type="Proteomes" id="UP001606134">
    <property type="component" value="Unassembled WGS sequence"/>
</dbReference>
<keyword evidence="1" id="KW-0812">Transmembrane</keyword>
<comment type="caution">
    <text evidence="2">The sequence shown here is derived from an EMBL/GenBank/DDBJ whole genome shotgun (WGS) entry which is preliminary data.</text>
</comment>
<dbReference type="Pfam" id="PF07963">
    <property type="entry name" value="N_methyl"/>
    <property type="match status" value="1"/>
</dbReference>
<proteinExistence type="predicted"/>
<dbReference type="RefSeq" id="WP_394414815.1">
    <property type="nucleotide sequence ID" value="NZ_JBIGIC010000010.1"/>
</dbReference>
<keyword evidence="1" id="KW-1133">Transmembrane helix</keyword>
<dbReference type="EMBL" id="JBIGIC010000010">
    <property type="protein sequence ID" value="MFG6488947.1"/>
    <property type="molecule type" value="Genomic_DNA"/>
</dbReference>
<sequence length="137" mass="14548">MKHSAHPRHARGFVLIEVMVALLIFMLGVLGMIGLQAALTRAASDSKVRADASYLASEMVGRLWSDMKNLSAYNSCASTALCKEWQSKVAASLPNGTGDVSVTINGSDAAVTITIGWTGPDQQPHQYVTSTNIVPNS</sequence>
<evidence type="ECO:0000313" key="3">
    <source>
        <dbReference type="Proteomes" id="UP001606134"/>
    </source>
</evidence>
<organism evidence="2 3">
    <name type="scientific">Pelomonas candidula</name>
    <dbReference type="NCBI Taxonomy" id="3299025"/>
    <lineage>
        <taxon>Bacteria</taxon>
        <taxon>Pseudomonadati</taxon>
        <taxon>Pseudomonadota</taxon>
        <taxon>Betaproteobacteria</taxon>
        <taxon>Burkholderiales</taxon>
        <taxon>Sphaerotilaceae</taxon>
        <taxon>Roseateles</taxon>
    </lineage>
</organism>
<keyword evidence="1" id="KW-0472">Membrane</keyword>
<protein>
    <submittedName>
        <fullName evidence="2">Prepilin-type N-terminal cleavage/methylation domain-containing protein</fullName>
    </submittedName>
</protein>
<accession>A0ABW7HHJ2</accession>
<name>A0ABW7HHJ2_9BURK</name>
<gene>
    <name evidence="2" type="ORF">ACG04R_19835</name>
</gene>
<keyword evidence="3" id="KW-1185">Reference proteome</keyword>
<evidence type="ECO:0000313" key="2">
    <source>
        <dbReference type="EMBL" id="MFG6488947.1"/>
    </source>
</evidence>
<feature type="transmembrane region" description="Helical" evidence="1">
    <location>
        <begin position="12"/>
        <end position="39"/>
    </location>
</feature>
<evidence type="ECO:0000256" key="1">
    <source>
        <dbReference type="SAM" id="Phobius"/>
    </source>
</evidence>
<dbReference type="InterPro" id="IPR012902">
    <property type="entry name" value="N_methyl_site"/>
</dbReference>
<reference evidence="2 3" key="1">
    <citation type="submission" date="2024-08" db="EMBL/GenBank/DDBJ databases">
        <authorList>
            <person name="Lu H."/>
        </authorList>
    </citation>
    <scope>NUCLEOTIDE SEQUENCE [LARGE SCALE GENOMIC DNA]</scope>
    <source>
        <strain evidence="2 3">BYS78W</strain>
    </source>
</reference>